<keyword evidence="2" id="KW-0812">Transmembrane</keyword>
<sequence>MSDYQPTPPSTPNSADAYAAGPRPTNQTPVLSILSLIGGILGILTSLFWIGLLFGAAGAVLGFIARRREPQAKGLWLTGLILGIVGFLISLIVIVLVIVALAYAASQDASTTAP</sequence>
<keyword evidence="4" id="KW-1185">Reference proteome</keyword>
<evidence type="ECO:0000313" key="4">
    <source>
        <dbReference type="Proteomes" id="UP001500121"/>
    </source>
</evidence>
<evidence type="ECO:0000256" key="1">
    <source>
        <dbReference type="SAM" id="MobiDB-lite"/>
    </source>
</evidence>
<evidence type="ECO:0008006" key="5">
    <source>
        <dbReference type="Google" id="ProtNLM"/>
    </source>
</evidence>
<feature type="transmembrane region" description="Helical" evidence="2">
    <location>
        <begin position="75"/>
        <end position="105"/>
    </location>
</feature>
<dbReference type="RefSeq" id="WP_345481344.1">
    <property type="nucleotide sequence ID" value="NZ_BAABLP010000004.1"/>
</dbReference>
<gene>
    <name evidence="3" type="ORF">GCM10025783_23070</name>
</gene>
<evidence type="ECO:0000313" key="3">
    <source>
        <dbReference type="EMBL" id="GAA4749988.1"/>
    </source>
</evidence>
<dbReference type="EMBL" id="BAABLP010000004">
    <property type="protein sequence ID" value="GAA4749988.1"/>
    <property type="molecule type" value="Genomic_DNA"/>
</dbReference>
<protein>
    <recommendedName>
        <fullName evidence="5">DUF4190 domain-containing protein</fullName>
    </recommendedName>
</protein>
<organism evidence="3 4">
    <name type="scientific">Amnibacterium soli</name>
    <dbReference type="NCBI Taxonomy" id="1282736"/>
    <lineage>
        <taxon>Bacteria</taxon>
        <taxon>Bacillati</taxon>
        <taxon>Actinomycetota</taxon>
        <taxon>Actinomycetes</taxon>
        <taxon>Micrococcales</taxon>
        <taxon>Microbacteriaceae</taxon>
        <taxon>Amnibacterium</taxon>
    </lineage>
</organism>
<name>A0ABP8Z8W8_9MICO</name>
<evidence type="ECO:0000256" key="2">
    <source>
        <dbReference type="SAM" id="Phobius"/>
    </source>
</evidence>
<feature type="transmembrane region" description="Helical" evidence="2">
    <location>
        <begin position="30"/>
        <end position="63"/>
    </location>
</feature>
<proteinExistence type="predicted"/>
<feature type="compositionally biased region" description="Pro residues" evidence="1">
    <location>
        <begin position="1"/>
        <end position="11"/>
    </location>
</feature>
<accession>A0ABP8Z8W8</accession>
<dbReference type="Proteomes" id="UP001500121">
    <property type="component" value="Unassembled WGS sequence"/>
</dbReference>
<comment type="caution">
    <text evidence="3">The sequence shown here is derived from an EMBL/GenBank/DDBJ whole genome shotgun (WGS) entry which is preliminary data.</text>
</comment>
<reference evidence="4" key="1">
    <citation type="journal article" date="2019" name="Int. J. Syst. Evol. Microbiol.">
        <title>The Global Catalogue of Microorganisms (GCM) 10K type strain sequencing project: providing services to taxonomists for standard genome sequencing and annotation.</title>
        <authorList>
            <consortium name="The Broad Institute Genomics Platform"/>
            <consortium name="The Broad Institute Genome Sequencing Center for Infectious Disease"/>
            <person name="Wu L."/>
            <person name="Ma J."/>
        </authorList>
    </citation>
    <scope>NUCLEOTIDE SEQUENCE [LARGE SCALE GENOMIC DNA]</scope>
    <source>
        <strain evidence="4">JCM 19015</strain>
    </source>
</reference>
<keyword evidence="2" id="KW-0472">Membrane</keyword>
<feature type="region of interest" description="Disordered" evidence="1">
    <location>
        <begin position="1"/>
        <end position="22"/>
    </location>
</feature>
<keyword evidence="2" id="KW-1133">Transmembrane helix</keyword>